<dbReference type="PaxDb" id="4097-A0A1S4DMI4"/>
<dbReference type="OMA" id="YFMESYS"/>
<dbReference type="PANTHER" id="PTHR47670">
    <property type="entry name" value="ADENYLYLSULFATASE HINT3"/>
    <property type="match status" value="1"/>
</dbReference>
<organism evidence="5">
    <name type="scientific">Nicotiana tabacum</name>
    <name type="common">Common tobacco</name>
    <dbReference type="NCBI Taxonomy" id="4097"/>
    <lineage>
        <taxon>Eukaryota</taxon>
        <taxon>Viridiplantae</taxon>
        <taxon>Streptophyta</taxon>
        <taxon>Embryophyta</taxon>
        <taxon>Tracheophyta</taxon>
        <taxon>Spermatophyta</taxon>
        <taxon>Magnoliopsida</taxon>
        <taxon>eudicotyledons</taxon>
        <taxon>Gunneridae</taxon>
        <taxon>Pentapetalae</taxon>
        <taxon>asterids</taxon>
        <taxon>lamiids</taxon>
        <taxon>Solanales</taxon>
        <taxon>Solanaceae</taxon>
        <taxon>Nicotianoideae</taxon>
        <taxon>Nicotianeae</taxon>
        <taxon>Nicotiana</taxon>
    </lineage>
</organism>
<protein>
    <submittedName>
        <fullName evidence="5">Uncharacterized HIT-like protein MT1300</fullName>
    </submittedName>
</protein>
<dbReference type="GO" id="GO:0006790">
    <property type="term" value="P:sulfur compound metabolic process"/>
    <property type="evidence" value="ECO:0000318"/>
    <property type="project" value="GO_Central"/>
</dbReference>
<feature type="short sequence motif" description="Histidine triad motif" evidence="2 3">
    <location>
        <begin position="166"/>
        <end position="170"/>
    </location>
</feature>
<dbReference type="Pfam" id="PF01230">
    <property type="entry name" value="HIT"/>
    <property type="match status" value="1"/>
</dbReference>
<evidence type="ECO:0000259" key="4">
    <source>
        <dbReference type="PROSITE" id="PS51084"/>
    </source>
</evidence>
<feature type="active site" description="Tele-AMP-histidine intermediate" evidence="1">
    <location>
        <position position="168"/>
    </location>
</feature>
<proteinExistence type="predicted"/>
<dbReference type="SUPFAM" id="SSF54197">
    <property type="entry name" value="HIT-like"/>
    <property type="match status" value="1"/>
</dbReference>
<dbReference type="STRING" id="4097.A0A1S4DMI4"/>
<dbReference type="InterPro" id="IPR001310">
    <property type="entry name" value="Histidine_triad_HIT"/>
</dbReference>
<evidence type="ECO:0000256" key="2">
    <source>
        <dbReference type="PIRSR" id="PIRSR601310-3"/>
    </source>
</evidence>
<dbReference type="AlphaFoldDB" id="A0A1S4DMI4"/>
<dbReference type="GO" id="GO:0047627">
    <property type="term" value="F:adenylylsulfatase activity"/>
    <property type="evidence" value="ECO:0000318"/>
    <property type="project" value="GO_Central"/>
</dbReference>
<dbReference type="RefSeq" id="XP_016514605.1">
    <property type="nucleotide sequence ID" value="XM_016659119.1"/>
</dbReference>
<dbReference type="PRINTS" id="PR00332">
    <property type="entry name" value="HISTRIAD"/>
</dbReference>
<name>A0A1S4DMI4_TOBAC</name>
<feature type="domain" description="HIT" evidence="4">
    <location>
        <begin position="52"/>
        <end position="181"/>
    </location>
</feature>
<sequence length="227" mass="25121">MDKSAPARRRLALLSSHLRPATSPRKSNCFNPLVVTNCTSSSNAENTENGCIFCKIVRGESPAVKVYEDDVCLCILDTNPLSCGHSLIIPKCHFSSLKETPPSKNRFQTTVLSVGGLRFYSRGYYPYFMESYSIIVISLLTNVAKHADSFNLLVNNGEAAGQVVFHTHIHIIPRKASDCLWASESLRRRPLKLDQEAKKLGKNIRENLPSLGNIEDSKGQVSDLIGN</sequence>
<dbReference type="GO" id="GO:0009150">
    <property type="term" value="P:purine ribonucleotide metabolic process"/>
    <property type="evidence" value="ECO:0000318"/>
    <property type="project" value="GO_Central"/>
</dbReference>
<evidence type="ECO:0000313" key="5">
    <source>
        <dbReference type="RefSeq" id="XP_016514605.1"/>
    </source>
</evidence>
<dbReference type="PROSITE" id="PS51084">
    <property type="entry name" value="HIT_2"/>
    <property type="match status" value="1"/>
</dbReference>
<dbReference type="KEGG" id="nta:107831354"/>
<evidence type="ECO:0000256" key="3">
    <source>
        <dbReference type="PROSITE-ProRule" id="PRU00464"/>
    </source>
</evidence>
<dbReference type="InterPro" id="IPR011146">
    <property type="entry name" value="HIT-like"/>
</dbReference>
<reference evidence="5" key="1">
    <citation type="submission" date="2025-08" db="UniProtKB">
        <authorList>
            <consortium name="RefSeq"/>
        </authorList>
    </citation>
    <scope>IDENTIFICATION</scope>
</reference>
<dbReference type="PANTHER" id="PTHR47670:SF1">
    <property type="entry name" value="ADENYLYLSULFATASE HINT3"/>
    <property type="match status" value="1"/>
</dbReference>
<dbReference type="InterPro" id="IPR036265">
    <property type="entry name" value="HIT-like_sf"/>
</dbReference>
<dbReference type="PROSITE" id="PS00892">
    <property type="entry name" value="HIT_1"/>
    <property type="match status" value="1"/>
</dbReference>
<gene>
    <name evidence="5" type="primary">LOC107831354</name>
</gene>
<dbReference type="InterPro" id="IPR019808">
    <property type="entry name" value="Histidine_triad_CS"/>
</dbReference>
<evidence type="ECO:0000256" key="1">
    <source>
        <dbReference type="PIRSR" id="PIRSR601310-1"/>
    </source>
</evidence>
<accession>A0A1S4DMI4</accession>
<dbReference type="Gene3D" id="3.30.428.10">
    <property type="entry name" value="HIT-like"/>
    <property type="match status" value="1"/>
</dbReference>
<dbReference type="OrthoDB" id="672793at2759"/>